<dbReference type="SUPFAM" id="SSF56784">
    <property type="entry name" value="HAD-like"/>
    <property type="match status" value="1"/>
</dbReference>
<dbReference type="OrthoDB" id="277011at2759"/>
<dbReference type="InterPro" id="IPR004274">
    <property type="entry name" value="FCP1_dom"/>
</dbReference>
<dbReference type="EMBL" id="LSSM01003653">
    <property type="protein sequence ID" value="OMJ17212.1"/>
    <property type="molecule type" value="Genomic_DNA"/>
</dbReference>
<protein>
    <recommendedName>
        <fullName evidence="2">FCP1 homology domain-containing protein</fullName>
    </recommendedName>
</protein>
<reference evidence="4" key="1">
    <citation type="submission" date="2017-01" db="EMBL/GenBank/DDBJ databases">
        <authorList>
            <person name="Wang Y."/>
            <person name="White M."/>
            <person name="Kvist S."/>
            <person name="Moncalvo J.-M."/>
        </authorList>
    </citation>
    <scope>NUCLEOTIDE SEQUENCE [LARGE SCALE GENOMIC DNA]</scope>
    <source>
        <strain evidence="4">ID-206-W2</strain>
    </source>
</reference>
<evidence type="ECO:0000256" key="1">
    <source>
        <dbReference type="SAM" id="MobiDB-lite"/>
    </source>
</evidence>
<dbReference type="InterPro" id="IPR050365">
    <property type="entry name" value="TIM50"/>
</dbReference>
<comment type="caution">
    <text evidence="3">The sequence shown here is derived from an EMBL/GenBank/DDBJ whole genome shotgun (WGS) entry which is preliminary data.</text>
</comment>
<dbReference type="GO" id="GO:0016791">
    <property type="term" value="F:phosphatase activity"/>
    <property type="evidence" value="ECO:0007669"/>
    <property type="project" value="InterPro"/>
</dbReference>
<evidence type="ECO:0000313" key="4">
    <source>
        <dbReference type="Proteomes" id="UP000187429"/>
    </source>
</evidence>
<dbReference type="PROSITE" id="PS50969">
    <property type="entry name" value="FCP1"/>
    <property type="match status" value="1"/>
</dbReference>
<sequence length="489" mass="54374">MSRIEPSNIIKGSEKAPLVNSEQNPATINKNRPRNNNRISSFRRKLAKIAKCVSENFLCCVSSSSLNDPPNSEKLGVNRSNTLVRRPSRISQNSNIRDHNDNSINILENGNSSLEAAQTPLLNSSVPTTIQNINLSNSDPSEKIYSNPNNSAPKLSLKKSNSTDMLTPKKEKAPSKSIDFPLDIIHSVSPSIDQDVSEDSDVKNDSYVFVNRSAPKLDLDIGASFQKQEDEILNAGPDSFYLSALNKSTILNSVAPLNDFNSPITSVSETSTQKTDENLRSEIASPTDNIASESSERLVTHVSQHFLLEPILTEHWGRKCLVLDLDETLVHSSFRPIENPDFIVPVILYGQEHSVYVAKRPGVDKFLLETSKHYELVVFTASLSMYADPVLDLLDKSGLITYRLFRESCNLYNMNYVKDLSRLGRPLESTIIIDNSPASYAFQPQNAIPVTSWFSDLHDTELADMTPFLIDLAKVDDVSAVLSLKYKRA</sequence>
<dbReference type="PANTHER" id="PTHR12210">
    <property type="entry name" value="DULLARD PROTEIN PHOSPHATASE"/>
    <property type="match status" value="1"/>
</dbReference>
<feature type="compositionally biased region" description="Polar residues" evidence="1">
    <location>
        <begin position="132"/>
        <end position="165"/>
    </location>
</feature>
<keyword evidence="4" id="KW-1185">Reference proteome</keyword>
<feature type="region of interest" description="Disordered" evidence="1">
    <location>
        <begin position="1"/>
        <end position="37"/>
    </location>
</feature>
<proteinExistence type="predicted"/>
<dbReference type="Pfam" id="PF03031">
    <property type="entry name" value="NIF"/>
    <property type="match status" value="1"/>
</dbReference>
<dbReference type="InterPro" id="IPR036412">
    <property type="entry name" value="HAD-like_sf"/>
</dbReference>
<dbReference type="Gene3D" id="3.40.50.1000">
    <property type="entry name" value="HAD superfamily/HAD-like"/>
    <property type="match status" value="1"/>
</dbReference>
<name>A0A1R1XRD2_9FUNG</name>
<gene>
    <name evidence="3" type="ORF">AYI69_g7514</name>
</gene>
<evidence type="ECO:0000259" key="2">
    <source>
        <dbReference type="PROSITE" id="PS50969"/>
    </source>
</evidence>
<dbReference type="InterPro" id="IPR023214">
    <property type="entry name" value="HAD_sf"/>
</dbReference>
<dbReference type="AlphaFoldDB" id="A0A1R1XRD2"/>
<dbReference type="SMART" id="SM00577">
    <property type="entry name" value="CPDc"/>
    <property type="match status" value="1"/>
</dbReference>
<dbReference type="InterPro" id="IPR011948">
    <property type="entry name" value="Dullard_phosphatase"/>
</dbReference>
<dbReference type="NCBIfam" id="TIGR02251">
    <property type="entry name" value="HIF-SF_euk"/>
    <property type="match status" value="1"/>
</dbReference>
<dbReference type="CDD" id="cd07521">
    <property type="entry name" value="HAD_FCP1-like"/>
    <property type="match status" value="1"/>
</dbReference>
<accession>A0A1R1XRD2</accession>
<evidence type="ECO:0000313" key="3">
    <source>
        <dbReference type="EMBL" id="OMJ17212.1"/>
    </source>
</evidence>
<feature type="domain" description="FCP1 homology" evidence="2">
    <location>
        <begin position="314"/>
        <end position="472"/>
    </location>
</feature>
<organism evidence="3 4">
    <name type="scientific">Smittium culicis</name>
    <dbReference type="NCBI Taxonomy" id="133412"/>
    <lineage>
        <taxon>Eukaryota</taxon>
        <taxon>Fungi</taxon>
        <taxon>Fungi incertae sedis</taxon>
        <taxon>Zoopagomycota</taxon>
        <taxon>Kickxellomycotina</taxon>
        <taxon>Harpellomycetes</taxon>
        <taxon>Harpellales</taxon>
        <taxon>Legeriomycetaceae</taxon>
        <taxon>Smittium</taxon>
    </lineage>
</organism>
<dbReference type="Proteomes" id="UP000187429">
    <property type="component" value="Unassembled WGS sequence"/>
</dbReference>
<dbReference type="FunFam" id="3.40.50.1000:FF:000093">
    <property type="entry name" value="NLI interacting factor-like phosphatase family protein"/>
    <property type="match status" value="1"/>
</dbReference>
<feature type="region of interest" description="Disordered" evidence="1">
    <location>
        <begin position="132"/>
        <end position="175"/>
    </location>
</feature>